<sequence>MRVIQAIKRLCSQCMIVTRKNRLYVQCKLNPRHKQRQGKIIFASPDCGVAADGAGVSSTFGFGFGVLTMGLAKSRNSFSLA</sequence>
<name>A0AAW2Z953_9EUKA</name>
<evidence type="ECO:0000256" key="2">
    <source>
        <dbReference type="ARBA" id="ARBA00022980"/>
    </source>
</evidence>
<evidence type="ECO:0000313" key="5">
    <source>
        <dbReference type="EMBL" id="KAL0486378.1"/>
    </source>
</evidence>
<gene>
    <name evidence="5" type="ORF">AKO1_001977</name>
</gene>
<dbReference type="PANTHER" id="PTHR18804:SF16">
    <property type="entry name" value="RIBOSOMAL PROTEIN"/>
    <property type="match status" value="1"/>
</dbReference>
<keyword evidence="2 4" id="KW-0689">Ribosomal protein</keyword>
<dbReference type="PANTHER" id="PTHR18804">
    <property type="entry name" value="RIBOSOMAL PROTEIN"/>
    <property type="match status" value="1"/>
</dbReference>
<dbReference type="InterPro" id="IPR000473">
    <property type="entry name" value="Ribosomal_bL36"/>
</dbReference>
<keyword evidence="6" id="KW-1185">Reference proteome</keyword>
<evidence type="ECO:0000256" key="1">
    <source>
        <dbReference type="ARBA" id="ARBA00007645"/>
    </source>
</evidence>
<dbReference type="HAMAP" id="MF_00251">
    <property type="entry name" value="Ribosomal_bL36"/>
    <property type="match status" value="1"/>
</dbReference>
<comment type="similarity">
    <text evidence="1 4">Belongs to the bacterial ribosomal protein bL36 family.</text>
</comment>
<dbReference type="NCBIfam" id="TIGR01022">
    <property type="entry name" value="rpmJ_bact"/>
    <property type="match status" value="1"/>
</dbReference>
<protein>
    <recommendedName>
        <fullName evidence="4">Ribosomal protein</fullName>
    </recommendedName>
</protein>
<dbReference type="Proteomes" id="UP001431209">
    <property type="component" value="Unassembled WGS sequence"/>
</dbReference>
<keyword evidence="3 4" id="KW-0687">Ribonucleoprotein</keyword>
<dbReference type="PROSITE" id="PS00828">
    <property type="entry name" value="RIBOSOMAL_L36"/>
    <property type="match status" value="1"/>
</dbReference>
<evidence type="ECO:0000256" key="3">
    <source>
        <dbReference type="ARBA" id="ARBA00023274"/>
    </source>
</evidence>
<dbReference type="AlphaFoldDB" id="A0AAW2Z953"/>
<dbReference type="InterPro" id="IPR035977">
    <property type="entry name" value="Ribosomal_bL36_sp"/>
</dbReference>
<evidence type="ECO:0000256" key="4">
    <source>
        <dbReference type="RuleBase" id="RU000570"/>
    </source>
</evidence>
<dbReference type="Pfam" id="PF00444">
    <property type="entry name" value="Ribosomal_L36"/>
    <property type="match status" value="1"/>
</dbReference>
<reference evidence="5 6" key="1">
    <citation type="submission" date="2024-03" db="EMBL/GenBank/DDBJ databases">
        <title>The Acrasis kona genome and developmental transcriptomes reveal deep origins of eukaryotic multicellular pathways.</title>
        <authorList>
            <person name="Sheikh S."/>
            <person name="Fu C.-J."/>
            <person name="Brown M.W."/>
            <person name="Baldauf S.L."/>
        </authorList>
    </citation>
    <scope>NUCLEOTIDE SEQUENCE [LARGE SCALE GENOMIC DNA]</scope>
    <source>
        <strain evidence="5 6">ATCC MYA-3509</strain>
    </source>
</reference>
<dbReference type="GO" id="GO:1990904">
    <property type="term" value="C:ribonucleoprotein complex"/>
    <property type="evidence" value="ECO:0007669"/>
    <property type="project" value="UniProtKB-KW"/>
</dbReference>
<dbReference type="GO" id="GO:0005840">
    <property type="term" value="C:ribosome"/>
    <property type="evidence" value="ECO:0007669"/>
    <property type="project" value="UniProtKB-KW"/>
</dbReference>
<comment type="caution">
    <text evidence="5">The sequence shown here is derived from an EMBL/GenBank/DDBJ whole genome shotgun (WGS) entry which is preliminary data.</text>
</comment>
<dbReference type="GO" id="GO:0006412">
    <property type="term" value="P:translation"/>
    <property type="evidence" value="ECO:0007669"/>
    <property type="project" value="InterPro"/>
</dbReference>
<dbReference type="EMBL" id="JAOPGA020001228">
    <property type="protein sequence ID" value="KAL0486378.1"/>
    <property type="molecule type" value="Genomic_DNA"/>
</dbReference>
<evidence type="ECO:0000313" key="6">
    <source>
        <dbReference type="Proteomes" id="UP001431209"/>
    </source>
</evidence>
<dbReference type="SUPFAM" id="SSF57840">
    <property type="entry name" value="Ribosomal protein L36"/>
    <property type="match status" value="1"/>
</dbReference>
<dbReference type="InterPro" id="IPR052010">
    <property type="entry name" value="Ribosomal_LSU_bL36"/>
</dbReference>
<dbReference type="GO" id="GO:0003735">
    <property type="term" value="F:structural constituent of ribosome"/>
    <property type="evidence" value="ECO:0007669"/>
    <property type="project" value="InterPro"/>
</dbReference>
<feature type="non-terminal residue" evidence="5">
    <location>
        <position position="81"/>
    </location>
</feature>
<proteinExistence type="inferred from homology"/>
<organism evidence="5 6">
    <name type="scientific">Acrasis kona</name>
    <dbReference type="NCBI Taxonomy" id="1008807"/>
    <lineage>
        <taxon>Eukaryota</taxon>
        <taxon>Discoba</taxon>
        <taxon>Heterolobosea</taxon>
        <taxon>Tetramitia</taxon>
        <taxon>Eutetramitia</taxon>
        <taxon>Acrasidae</taxon>
        <taxon>Acrasis</taxon>
    </lineage>
</organism>
<accession>A0AAW2Z953</accession>